<organism evidence="2 3">
    <name type="scientific">Caerostris darwini</name>
    <dbReference type="NCBI Taxonomy" id="1538125"/>
    <lineage>
        <taxon>Eukaryota</taxon>
        <taxon>Metazoa</taxon>
        <taxon>Ecdysozoa</taxon>
        <taxon>Arthropoda</taxon>
        <taxon>Chelicerata</taxon>
        <taxon>Arachnida</taxon>
        <taxon>Araneae</taxon>
        <taxon>Araneomorphae</taxon>
        <taxon>Entelegynae</taxon>
        <taxon>Araneoidea</taxon>
        <taxon>Araneidae</taxon>
        <taxon>Caerostris</taxon>
    </lineage>
</organism>
<keyword evidence="1" id="KW-1133">Transmembrane helix</keyword>
<protein>
    <recommendedName>
        <fullName evidence="4">ATP synthase F0 subunit 8</fullName>
    </recommendedName>
</protein>
<accession>A0AAV4V677</accession>
<evidence type="ECO:0008006" key="4">
    <source>
        <dbReference type="Google" id="ProtNLM"/>
    </source>
</evidence>
<dbReference type="AlphaFoldDB" id="A0AAV4V677"/>
<sequence>MDRARTCALSFRKWSWRLPPGGLFWGWLVAWKGPSLASLGCFLFTVALFYRGLTKKYVLPGQPQSSREFLSQRTLPVLRTTPSHIAARVHSIWKRSSVFHRRDQPEKGQIQVH</sequence>
<evidence type="ECO:0000313" key="3">
    <source>
        <dbReference type="Proteomes" id="UP001054837"/>
    </source>
</evidence>
<name>A0AAV4V677_9ARAC</name>
<keyword evidence="1" id="KW-0472">Membrane</keyword>
<dbReference type="Proteomes" id="UP001054837">
    <property type="component" value="Unassembled WGS sequence"/>
</dbReference>
<keyword evidence="1" id="KW-0812">Transmembrane</keyword>
<dbReference type="EMBL" id="BPLQ01012459">
    <property type="protein sequence ID" value="GIY65621.1"/>
    <property type="molecule type" value="Genomic_DNA"/>
</dbReference>
<keyword evidence="3" id="KW-1185">Reference proteome</keyword>
<comment type="caution">
    <text evidence="2">The sequence shown here is derived from an EMBL/GenBank/DDBJ whole genome shotgun (WGS) entry which is preliminary data.</text>
</comment>
<evidence type="ECO:0000313" key="2">
    <source>
        <dbReference type="EMBL" id="GIY65621.1"/>
    </source>
</evidence>
<feature type="transmembrane region" description="Helical" evidence="1">
    <location>
        <begin position="24"/>
        <end position="50"/>
    </location>
</feature>
<reference evidence="2 3" key="1">
    <citation type="submission" date="2021-06" db="EMBL/GenBank/DDBJ databases">
        <title>Caerostris darwini draft genome.</title>
        <authorList>
            <person name="Kono N."/>
            <person name="Arakawa K."/>
        </authorList>
    </citation>
    <scope>NUCLEOTIDE SEQUENCE [LARGE SCALE GENOMIC DNA]</scope>
</reference>
<gene>
    <name evidence="2" type="ORF">CDAR_551471</name>
</gene>
<proteinExistence type="predicted"/>
<evidence type="ECO:0000256" key="1">
    <source>
        <dbReference type="SAM" id="Phobius"/>
    </source>
</evidence>